<comment type="caution">
    <text evidence="20">The sequence shown here is derived from an EMBL/GenBank/DDBJ whole genome shotgun (WGS) entry which is preliminary data.</text>
</comment>
<feature type="binding site" evidence="17">
    <location>
        <position position="209"/>
    </location>
    <ligand>
        <name>Mg(2+)</name>
        <dbReference type="ChEBI" id="CHEBI:18420"/>
        <label>1</label>
    </ligand>
</feature>
<sequence>MVIALHGTYGEDGAVQGLLEVMGLPYTGSGVAASAICMDKAISKRLFADGGLPTPPWRELRIDDPAHAPDHIDGLSFPLFIKPLANGSSVGVSRANDADGLKQALAAAAEVSPRVLAEQAITGRELTLTILDGEALPLIEIRPKEGFYDYRNKYTKGCTEYLIPPPGLDEAVARRVGEIGVAAYHALGCHGLARVDFMLDADDAPWLLEANTIPGLTELSLAPQSAAAAGIPFDELAERILASAWSRA</sequence>
<evidence type="ECO:0000256" key="16">
    <source>
        <dbReference type="ARBA" id="ARBA00047614"/>
    </source>
</evidence>
<dbReference type="InterPro" id="IPR005905">
    <property type="entry name" value="D_ala_D_ala"/>
</dbReference>
<dbReference type="EC" id="6.3.2.4" evidence="5"/>
<keyword evidence="21" id="KW-1185">Reference proteome</keyword>
<accession>A0A1Y2K985</accession>
<feature type="binding site" evidence="17">
    <location>
        <position position="209"/>
    </location>
    <ligand>
        <name>Mg(2+)</name>
        <dbReference type="ChEBI" id="CHEBI:18420"/>
        <label>2</label>
    </ligand>
</feature>
<evidence type="ECO:0000259" key="19">
    <source>
        <dbReference type="PROSITE" id="PS50975"/>
    </source>
</evidence>
<dbReference type="STRING" id="1434232.MAIT1_00031"/>
<evidence type="ECO:0000256" key="12">
    <source>
        <dbReference type="ARBA" id="ARBA00022960"/>
    </source>
</evidence>
<dbReference type="GO" id="GO:0071555">
    <property type="term" value="P:cell wall organization"/>
    <property type="evidence" value="ECO:0007669"/>
    <property type="project" value="UniProtKB-KW"/>
</dbReference>
<dbReference type="NCBIfam" id="NF002378">
    <property type="entry name" value="PRK01372.1"/>
    <property type="match status" value="1"/>
</dbReference>
<dbReference type="InterPro" id="IPR000291">
    <property type="entry name" value="D-Ala_lig_Van_CS"/>
</dbReference>
<keyword evidence="13" id="KW-0573">Peptidoglycan synthesis</keyword>
<dbReference type="NCBIfam" id="TIGR01205">
    <property type="entry name" value="D_ala_D_alaTIGR"/>
    <property type="match status" value="1"/>
</dbReference>
<name>A0A1Y2K985_9PROT</name>
<evidence type="ECO:0000256" key="10">
    <source>
        <dbReference type="ARBA" id="ARBA00022840"/>
    </source>
</evidence>
<organism evidence="20 21">
    <name type="scientific">Magnetofaba australis IT-1</name>
    <dbReference type="NCBI Taxonomy" id="1434232"/>
    <lineage>
        <taxon>Bacteria</taxon>
        <taxon>Pseudomonadati</taxon>
        <taxon>Pseudomonadota</taxon>
        <taxon>Magnetococcia</taxon>
        <taxon>Magnetococcales</taxon>
        <taxon>Magnetococcaceae</taxon>
        <taxon>Magnetofaba</taxon>
    </lineage>
</organism>
<evidence type="ECO:0000256" key="5">
    <source>
        <dbReference type="ARBA" id="ARBA00012216"/>
    </source>
</evidence>
<evidence type="ECO:0000256" key="2">
    <source>
        <dbReference type="ARBA" id="ARBA00003921"/>
    </source>
</evidence>
<comment type="cofactor">
    <cofactor evidence="1">
        <name>Mn(2+)</name>
        <dbReference type="ChEBI" id="CHEBI:29035"/>
    </cofactor>
</comment>
<dbReference type="PANTHER" id="PTHR23132:SF23">
    <property type="entry name" value="D-ALANINE--D-ALANINE LIGASE B"/>
    <property type="match status" value="1"/>
</dbReference>
<evidence type="ECO:0000313" key="20">
    <source>
        <dbReference type="EMBL" id="OSM07057.1"/>
    </source>
</evidence>
<keyword evidence="6" id="KW-0963">Cytoplasm</keyword>
<evidence type="ECO:0000256" key="13">
    <source>
        <dbReference type="ARBA" id="ARBA00022984"/>
    </source>
</evidence>
<evidence type="ECO:0000256" key="15">
    <source>
        <dbReference type="ARBA" id="ARBA00023316"/>
    </source>
</evidence>
<proteinExistence type="inferred from homology"/>
<dbReference type="SUPFAM" id="SSF56059">
    <property type="entry name" value="Glutathione synthetase ATP-binding domain-like"/>
    <property type="match status" value="1"/>
</dbReference>
<evidence type="ECO:0000313" key="21">
    <source>
        <dbReference type="Proteomes" id="UP000194003"/>
    </source>
</evidence>
<feature type="binding site" evidence="17">
    <location>
        <position position="211"/>
    </location>
    <ligand>
        <name>Mg(2+)</name>
        <dbReference type="ChEBI" id="CHEBI:18420"/>
        <label>2</label>
    </ligand>
</feature>
<keyword evidence="14 17" id="KW-0464">Manganese</keyword>
<evidence type="ECO:0000256" key="1">
    <source>
        <dbReference type="ARBA" id="ARBA00001936"/>
    </source>
</evidence>
<dbReference type="Pfam" id="PF01820">
    <property type="entry name" value="Dala_Dala_lig_N"/>
    <property type="match status" value="1"/>
</dbReference>
<evidence type="ECO:0000256" key="3">
    <source>
        <dbReference type="ARBA" id="ARBA00004496"/>
    </source>
</evidence>
<dbReference type="Proteomes" id="UP000194003">
    <property type="component" value="Unassembled WGS sequence"/>
</dbReference>
<keyword evidence="15" id="KW-0961">Cell wall biogenesis/degradation</keyword>
<dbReference type="Gene3D" id="3.30.470.20">
    <property type="entry name" value="ATP-grasp fold, B domain"/>
    <property type="match status" value="1"/>
</dbReference>
<keyword evidence="10 18" id="KW-0067">ATP-binding</keyword>
<dbReference type="Pfam" id="PF07478">
    <property type="entry name" value="Dala_Dala_lig_C"/>
    <property type="match status" value="1"/>
</dbReference>
<evidence type="ECO:0000256" key="4">
    <source>
        <dbReference type="ARBA" id="ARBA00010871"/>
    </source>
</evidence>
<evidence type="ECO:0000256" key="17">
    <source>
        <dbReference type="PIRSR" id="PIRSR039102-3"/>
    </source>
</evidence>
<evidence type="ECO:0000256" key="8">
    <source>
        <dbReference type="ARBA" id="ARBA00022723"/>
    </source>
</evidence>
<dbReference type="PROSITE" id="PS00844">
    <property type="entry name" value="DALA_DALA_LIGASE_2"/>
    <property type="match status" value="1"/>
</dbReference>
<dbReference type="PIRSF" id="PIRSF039102">
    <property type="entry name" value="Ddl/VanB"/>
    <property type="match status" value="1"/>
</dbReference>
<dbReference type="PROSITE" id="PS00843">
    <property type="entry name" value="DALA_DALA_LIGASE_1"/>
    <property type="match status" value="1"/>
</dbReference>
<dbReference type="GO" id="GO:0005737">
    <property type="term" value="C:cytoplasm"/>
    <property type="evidence" value="ECO:0007669"/>
    <property type="project" value="UniProtKB-SubCell"/>
</dbReference>
<comment type="catalytic activity">
    <reaction evidence="16">
        <text>2 D-alanine + ATP = D-alanyl-D-alanine + ADP + phosphate + H(+)</text>
        <dbReference type="Rhea" id="RHEA:11224"/>
        <dbReference type="ChEBI" id="CHEBI:15378"/>
        <dbReference type="ChEBI" id="CHEBI:30616"/>
        <dbReference type="ChEBI" id="CHEBI:43474"/>
        <dbReference type="ChEBI" id="CHEBI:57416"/>
        <dbReference type="ChEBI" id="CHEBI:57822"/>
        <dbReference type="ChEBI" id="CHEBI:456216"/>
        <dbReference type="EC" id="6.3.2.4"/>
    </reaction>
</comment>
<dbReference type="GO" id="GO:0005524">
    <property type="term" value="F:ATP binding"/>
    <property type="evidence" value="ECO:0007669"/>
    <property type="project" value="UniProtKB-UniRule"/>
</dbReference>
<evidence type="ECO:0000256" key="7">
    <source>
        <dbReference type="ARBA" id="ARBA00022598"/>
    </source>
</evidence>
<dbReference type="PROSITE" id="PS50975">
    <property type="entry name" value="ATP_GRASP"/>
    <property type="match status" value="1"/>
</dbReference>
<dbReference type="InterPro" id="IPR011761">
    <property type="entry name" value="ATP-grasp"/>
</dbReference>
<dbReference type="SUPFAM" id="SSF52440">
    <property type="entry name" value="PreATP-grasp domain"/>
    <property type="match status" value="1"/>
</dbReference>
<reference evidence="20 21" key="1">
    <citation type="journal article" date="2016" name="BMC Genomics">
        <title>Combined genomic and structural analyses of a cultured magnetotactic bacterium reveals its niche adaptation to a dynamic environment.</title>
        <authorList>
            <person name="Araujo A.C."/>
            <person name="Morillo V."/>
            <person name="Cypriano J."/>
            <person name="Teixeira L.C."/>
            <person name="Leao P."/>
            <person name="Lyra S."/>
            <person name="Almeida L.G."/>
            <person name="Bazylinski D.A."/>
            <person name="Vasconcellos A.T."/>
            <person name="Abreu F."/>
            <person name="Lins U."/>
        </authorList>
    </citation>
    <scope>NUCLEOTIDE SEQUENCE [LARGE SCALE GENOMIC DNA]</scope>
    <source>
        <strain evidence="20 21">IT-1</strain>
    </source>
</reference>
<dbReference type="AlphaFoldDB" id="A0A1Y2K985"/>
<dbReference type="InterPro" id="IPR013815">
    <property type="entry name" value="ATP_grasp_subdomain_1"/>
</dbReference>
<dbReference type="InterPro" id="IPR011095">
    <property type="entry name" value="Dala_Dala_lig_C"/>
</dbReference>
<evidence type="ECO:0000256" key="9">
    <source>
        <dbReference type="ARBA" id="ARBA00022741"/>
    </source>
</evidence>
<dbReference type="GO" id="GO:0046872">
    <property type="term" value="F:metal ion binding"/>
    <property type="evidence" value="ECO:0007669"/>
    <property type="project" value="UniProtKB-KW"/>
</dbReference>
<dbReference type="Gene3D" id="3.40.50.20">
    <property type="match status" value="1"/>
</dbReference>
<dbReference type="InterPro" id="IPR011127">
    <property type="entry name" value="Dala_Dala_lig_N"/>
</dbReference>
<evidence type="ECO:0000256" key="11">
    <source>
        <dbReference type="ARBA" id="ARBA00022842"/>
    </source>
</evidence>
<dbReference type="EMBL" id="LVJN01000015">
    <property type="protein sequence ID" value="OSM07057.1"/>
    <property type="molecule type" value="Genomic_DNA"/>
</dbReference>
<keyword evidence="12" id="KW-0133">Cell shape</keyword>
<dbReference type="GO" id="GO:0008360">
    <property type="term" value="P:regulation of cell shape"/>
    <property type="evidence" value="ECO:0007669"/>
    <property type="project" value="UniProtKB-KW"/>
</dbReference>
<keyword evidence="9 18" id="KW-0547">Nucleotide-binding</keyword>
<keyword evidence="8 17" id="KW-0479">Metal-binding</keyword>
<feature type="domain" description="ATP-grasp" evidence="19">
    <location>
        <begin position="44"/>
        <end position="242"/>
    </location>
</feature>
<dbReference type="GO" id="GO:0008716">
    <property type="term" value="F:D-alanine-D-alanine ligase activity"/>
    <property type="evidence" value="ECO:0007669"/>
    <property type="project" value="UniProtKB-EC"/>
</dbReference>
<comment type="cofactor">
    <cofactor evidence="17">
        <name>Mg(2+)</name>
        <dbReference type="ChEBI" id="CHEBI:18420"/>
    </cofactor>
    <cofactor evidence="17">
        <name>Mn(2+)</name>
        <dbReference type="ChEBI" id="CHEBI:29035"/>
    </cofactor>
    <text evidence="17">Binds 2 magnesium or manganese ions per subunit.</text>
</comment>
<comment type="function">
    <text evidence="2">Cell wall formation.</text>
</comment>
<dbReference type="InterPro" id="IPR016185">
    <property type="entry name" value="PreATP-grasp_dom_sf"/>
</dbReference>
<comment type="subcellular location">
    <subcellularLocation>
        <location evidence="3">Cytoplasm</location>
    </subcellularLocation>
</comment>
<dbReference type="FunFam" id="3.30.470.20:FF:000008">
    <property type="entry name" value="D-alanine--D-alanine ligase"/>
    <property type="match status" value="1"/>
</dbReference>
<keyword evidence="7 20" id="KW-0436">Ligase</keyword>
<evidence type="ECO:0000256" key="18">
    <source>
        <dbReference type="PROSITE-ProRule" id="PRU00409"/>
    </source>
</evidence>
<protein>
    <recommendedName>
        <fullName evidence="5">D-alanine--D-alanine ligase</fullName>
        <ecNumber evidence="5">6.3.2.4</ecNumber>
    </recommendedName>
</protein>
<gene>
    <name evidence="20" type="ORF">MAIT1_00031</name>
</gene>
<dbReference type="Gene3D" id="3.30.1490.20">
    <property type="entry name" value="ATP-grasp fold, A domain"/>
    <property type="match status" value="1"/>
</dbReference>
<keyword evidence="11 17" id="KW-0460">Magnesium</keyword>
<dbReference type="GO" id="GO:0009252">
    <property type="term" value="P:peptidoglycan biosynthetic process"/>
    <property type="evidence" value="ECO:0007669"/>
    <property type="project" value="UniProtKB-KW"/>
</dbReference>
<evidence type="ECO:0000256" key="6">
    <source>
        <dbReference type="ARBA" id="ARBA00022490"/>
    </source>
</evidence>
<comment type="similarity">
    <text evidence="4">Belongs to the D-alanine--D-alanine ligase family.</text>
</comment>
<feature type="binding site" evidence="17">
    <location>
        <position position="196"/>
    </location>
    <ligand>
        <name>Mg(2+)</name>
        <dbReference type="ChEBI" id="CHEBI:18420"/>
        <label>1</label>
    </ligand>
</feature>
<evidence type="ECO:0000256" key="14">
    <source>
        <dbReference type="ARBA" id="ARBA00023211"/>
    </source>
</evidence>
<dbReference type="PANTHER" id="PTHR23132">
    <property type="entry name" value="D-ALANINE--D-ALANINE LIGASE"/>
    <property type="match status" value="1"/>
</dbReference>